<dbReference type="PANTHER" id="PTHR35863:SF1">
    <property type="entry name" value="COBALT-PRECORRIN-5B C(1)-METHYLTRANSFERASE"/>
    <property type="match status" value="1"/>
</dbReference>
<dbReference type="NCBIfam" id="NF000849">
    <property type="entry name" value="PRK00075.1-1"/>
    <property type="match status" value="1"/>
</dbReference>
<dbReference type="AlphaFoldDB" id="A0A6J4R7F5"/>
<dbReference type="HAMAP" id="MF_00787">
    <property type="entry name" value="CbiD"/>
    <property type="match status" value="1"/>
</dbReference>
<name>A0A6J4R7F5_9ACTN</name>
<keyword evidence="4 5" id="KW-0949">S-adenosyl-L-methionine</keyword>
<evidence type="ECO:0000256" key="4">
    <source>
        <dbReference type="ARBA" id="ARBA00022691"/>
    </source>
</evidence>
<reference evidence="7" key="1">
    <citation type="submission" date="2020-02" db="EMBL/GenBank/DDBJ databases">
        <authorList>
            <person name="Meier V. D."/>
        </authorList>
    </citation>
    <scope>NUCLEOTIDE SEQUENCE</scope>
    <source>
        <strain evidence="7">AVDCRST_MAG28</strain>
    </source>
</reference>
<keyword evidence="3 5" id="KW-0808">Transferase</keyword>
<dbReference type="Pfam" id="PF01888">
    <property type="entry name" value="CbiD"/>
    <property type="match status" value="1"/>
</dbReference>
<comment type="pathway">
    <text evidence="5">Cofactor biosynthesis; adenosylcobalamin biosynthesis; cob(II)yrinate a,c-diamide from sirohydrochlorin (anaerobic route): step 6/10.</text>
</comment>
<dbReference type="EC" id="2.1.1.195" evidence="5"/>
<dbReference type="InterPro" id="IPR002748">
    <property type="entry name" value="CbiD"/>
</dbReference>
<protein>
    <recommendedName>
        <fullName evidence="5">Cobalt-precorrin-5B C(1)-methyltransferase</fullName>
        <ecNumber evidence="5">2.1.1.195</ecNumber>
    </recommendedName>
    <alternativeName>
        <fullName evidence="5">Cobalt-precorrin-6A synthase</fullName>
    </alternativeName>
</protein>
<dbReference type="GO" id="GO:0019251">
    <property type="term" value="P:anaerobic cobalamin biosynthetic process"/>
    <property type="evidence" value="ECO:0007669"/>
    <property type="project" value="UniProtKB-UniRule"/>
</dbReference>
<keyword evidence="1 5" id="KW-0169">Cobalamin biosynthesis</keyword>
<proteinExistence type="inferred from homology"/>
<evidence type="ECO:0000256" key="1">
    <source>
        <dbReference type="ARBA" id="ARBA00022573"/>
    </source>
</evidence>
<evidence type="ECO:0000313" key="7">
    <source>
        <dbReference type="EMBL" id="CAA9457805.1"/>
    </source>
</evidence>
<dbReference type="UniPathway" id="UPA00148">
    <property type="reaction ID" value="UER00227"/>
</dbReference>
<gene>
    <name evidence="5" type="primary">cbiD</name>
    <name evidence="7" type="ORF">AVDCRST_MAG28-2644</name>
</gene>
<sequence>MSPVRRIHEPSMPPSMQRARDEKLKPGWTTGICAAAATKAAAKALLHGEVQVEVDVKLPRKGEEQRVRFAVERCEVGEGWAEAVVVKDAGDDPDVTHGAHLTARVSWSEQPGIELDRGEGVGVVTKPGLGLVVGGPAINDVPRRMIFYSVEEVLDPGERGVRVIVSVPGGQEMAEKTTNPRLGVVGGISILGTTGIVRPFSTAAWRASVGQAINVMGAQSHDTLVLSTGGLTEKAAMRLLPGLEEVCFVEVGDFTGYAVKGAVKNGLERVFFVGMVGKLTKLAAGVMMTHWTRSKVDNDLLAAVTEKSGGRAEVVGQVQMANTARHAYELWRESGLERAPHLLCALAAQTLAEYAEGKIEVYVIMVDFDSLEPVGASPGALALTAWGDG</sequence>
<dbReference type="NCBIfam" id="TIGR00312">
    <property type="entry name" value="cbiD"/>
    <property type="match status" value="1"/>
</dbReference>
<dbReference type="EMBL" id="CADCVE010000061">
    <property type="protein sequence ID" value="CAA9457805.1"/>
    <property type="molecule type" value="Genomic_DNA"/>
</dbReference>
<accession>A0A6J4R7F5</accession>
<feature type="region of interest" description="Disordered" evidence="6">
    <location>
        <begin position="1"/>
        <end position="21"/>
    </location>
</feature>
<dbReference type="InterPro" id="IPR036074">
    <property type="entry name" value="CbiD_sf"/>
</dbReference>
<dbReference type="SUPFAM" id="SSF111342">
    <property type="entry name" value="CbiD-like"/>
    <property type="match status" value="1"/>
</dbReference>
<dbReference type="PANTHER" id="PTHR35863">
    <property type="entry name" value="COBALT-PRECORRIN-5B C(1)-METHYLTRANSFERASE"/>
    <property type="match status" value="1"/>
</dbReference>
<dbReference type="PIRSF" id="PIRSF026782">
    <property type="entry name" value="CbiD"/>
    <property type="match status" value="1"/>
</dbReference>
<evidence type="ECO:0000256" key="6">
    <source>
        <dbReference type="SAM" id="MobiDB-lite"/>
    </source>
</evidence>
<comment type="catalytic activity">
    <reaction evidence="5">
        <text>Co-precorrin-5B + S-adenosyl-L-methionine = Co-precorrin-6A + S-adenosyl-L-homocysteine</text>
        <dbReference type="Rhea" id="RHEA:26285"/>
        <dbReference type="ChEBI" id="CHEBI:57856"/>
        <dbReference type="ChEBI" id="CHEBI:59789"/>
        <dbReference type="ChEBI" id="CHEBI:60063"/>
        <dbReference type="ChEBI" id="CHEBI:60064"/>
        <dbReference type="EC" id="2.1.1.195"/>
    </reaction>
</comment>
<evidence type="ECO:0000256" key="5">
    <source>
        <dbReference type="HAMAP-Rule" id="MF_00787"/>
    </source>
</evidence>
<dbReference type="Gene3D" id="3.30.2110.10">
    <property type="entry name" value="CbiD-like"/>
    <property type="match status" value="1"/>
</dbReference>
<evidence type="ECO:0000256" key="3">
    <source>
        <dbReference type="ARBA" id="ARBA00022679"/>
    </source>
</evidence>
<keyword evidence="2 5" id="KW-0489">Methyltransferase</keyword>
<evidence type="ECO:0000256" key="2">
    <source>
        <dbReference type="ARBA" id="ARBA00022603"/>
    </source>
</evidence>
<organism evidence="7">
    <name type="scientific">uncultured Rubrobacteraceae bacterium</name>
    <dbReference type="NCBI Taxonomy" id="349277"/>
    <lineage>
        <taxon>Bacteria</taxon>
        <taxon>Bacillati</taxon>
        <taxon>Actinomycetota</taxon>
        <taxon>Rubrobacteria</taxon>
        <taxon>Rubrobacterales</taxon>
        <taxon>Rubrobacteraceae</taxon>
        <taxon>environmental samples</taxon>
    </lineage>
</organism>
<dbReference type="GO" id="GO:0032259">
    <property type="term" value="P:methylation"/>
    <property type="evidence" value="ECO:0007669"/>
    <property type="project" value="UniProtKB-KW"/>
</dbReference>
<comment type="similarity">
    <text evidence="5">Belongs to the CbiD family.</text>
</comment>
<comment type="function">
    <text evidence="5">Catalyzes the methylation of C-1 in cobalt-precorrin-5B to form cobalt-precorrin-6A.</text>
</comment>
<dbReference type="GO" id="GO:0008168">
    <property type="term" value="F:methyltransferase activity"/>
    <property type="evidence" value="ECO:0007669"/>
    <property type="project" value="UniProtKB-UniRule"/>
</dbReference>